<evidence type="ECO:0000313" key="1">
    <source>
        <dbReference type="EMBL" id="MBB4483472.1"/>
    </source>
</evidence>
<dbReference type="EMBL" id="JACIID010000024">
    <property type="protein sequence ID" value="MBB4539308.1"/>
    <property type="molecule type" value="Genomic_DNA"/>
</dbReference>
<dbReference type="Proteomes" id="UP000523431">
    <property type="component" value="Unassembled WGS sequence"/>
</dbReference>
<name>A0A7W6VHT5_RHIET</name>
<protein>
    <submittedName>
        <fullName evidence="1">Uncharacterized protein</fullName>
    </submittedName>
</protein>
<reference evidence="3 4" key="1">
    <citation type="submission" date="2020-08" db="EMBL/GenBank/DDBJ databases">
        <title>Genomic Encyclopedia of Type Strains, Phase IV (KMG-V): Genome sequencing to study the core and pangenomes of soil and plant-associated prokaryotes.</title>
        <authorList>
            <person name="Whitman W."/>
        </authorList>
    </citation>
    <scope>NUCLEOTIDE SEQUENCE [LARGE SCALE GENOMIC DNA]</scope>
    <source>
        <strain evidence="1 4">SEMIA 471</strain>
        <strain evidence="2 3">SEMIA 489</strain>
    </source>
</reference>
<dbReference type="EMBL" id="JACIHU010000024">
    <property type="protein sequence ID" value="MBB4483472.1"/>
    <property type="molecule type" value="Genomic_DNA"/>
</dbReference>
<proteinExistence type="predicted"/>
<gene>
    <name evidence="1" type="ORF">GGE46_006097</name>
    <name evidence="2" type="ORF">GGE57_006101</name>
</gene>
<comment type="caution">
    <text evidence="1">The sequence shown here is derived from an EMBL/GenBank/DDBJ whole genome shotgun (WGS) entry which is preliminary data.</text>
</comment>
<organism evidence="1 4">
    <name type="scientific">Rhizobium etli</name>
    <dbReference type="NCBI Taxonomy" id="29449"/>
    <lineage>
        <taxon>Bacteria</taxon>
        <taxon>Pseudomonadati</taxon>
        <taxon>Pseudomonadota</taxon>
        <taxon>Alphaproteobacteria</taxon>
        <taxon>Hyphomicrobiales</taxon>
        <taxon>Rhizobiaceae</taxon>
        <taxon>Rhizobium/Agrobacterium group</taxon>
        <taxon>Rhizobium</taxon>
    </lineage>
</organism>
<evidence type="ECO:0000313" key="3">
    <source>
        <dbReference type="Proteomes" id="UP000523431"/>
    </source>
</evidence>
<evidence type="ECO:0000313" key="4">
    <source>
        <dbReference type="Proteomes" id="UP000557344"/>
    </source>
</evidence>
<dbReference type="AlphaFoldDB" id="A0A7W6VHT5"/>
<evidence type="ECO:0000313" key="2">
    <source>
        <dbReference type="EMBL" id="MBB4539308.1"/>
    </source>
</evidence>
<accession>A0A7W6VHT5</accession>
<dbReference type="Proteomes" id="UP000557344">
    <property type="component" value="Unassembled WGS sequence"/>
</dbReference>
<sequence length="36" mass="3673">MGTTLVPVIVSDTAPAVSPVQPEPPTYTIFVGSVAM</sequence>